<evidence type="ECO:0000256" key="3">
    <source>
        <dbReference type="ARBA" id="ARBA00012608"/>
    </source>
</evidence>
<reference evidence="16 17" key="1">
    <citation type="submission" date="2020-08" db="EMBL/GenBank/DDBJ databases">
        <title>A Genomic Blueprint of the Chicken Gut Microbiome.</title>
        <authorList>
            <person name="Gilroy R."/>
            <person name="Ravi A."/>
            <person name="Getino M."/>
            <person name="Pursley I."/>
            <person name="Horton D.L."/>
            <person name="Alikhan N.-F."/>
            <person name="Baker D."/>
            <person name="Gharbi K."/>
            <person name="Hall N."/>
            <person name="Watson M."/>
            <person name="Adriaenssens E.M."/>
            <person name="Foster-Nyarko E."/>
            <person name="Jarju S."/>
            <person name="Secka A."/>
            <person name="Antonio M."/>
            <person name="Oren A."/>
            <person name="Chaudhuri R."/>
            <person name="La Ragione R.M."/>
            <person name="Hildebrand F."/>
            <person name="Pallen M.J."/>
        </authorList>
    </citation>
    <scope>NUCLEOTIDE SEQUENCE [LARGE SCALE GENOMIC DNA]</scope>
    <source>
        <strain evidence="16 17">Re31</strain>
    </source>
</reference>
<evidence type="ECO:0000256" key="6">
    <source>
        <dbReference type="ARBA" id="ARBA00022630"/>
    </source>
</evidence>
<evidence type="ECO:0000256" key="1">
    <source>
        <dbReference type="ARBA" id="ARBA00004496"/>
    </source>
</evidence>
<feature type="domain" description="FAD/NAD(P)-binding" evidence="15">
    <location>
        <begin position="5"/>
        <end position="333"/>
    </location>
</feature>
<dbReference type="InterPro" id="IPR012999">
    <property type="entry name" value="Pyr_OxRdtase_I_AS"/>
</dbReference>
<evidence type="ECO:0000256" key="7">
    <source>
        <dbReference type="ARBA" id="ARBA00022827"/>
    </source>
</evidence>
<evidence type="ECO:0000256" key="8">
    <source>
        <dbReference type="ARBA" id="ARBA00023002"/>
    </source>
</evidence>
<dbReference type="Pfam" id="PF02852">
    <property type="entry name" value="Pyr_redox_dim"/>
    <property type="match status" value="1"/>
</dbReference>
<dbReference type="InterPro" id="IPR023753">
    <property type="entry name" value="FAD/NAD-binding_dom"/>
</dbReference>
<dbReference type="InterPro" id="IPR050151">
    <property type="entry name" value="Class-I_Pyr_Nuc-Dis_Oxidored"/>
</dbReference>
<keyword evidence="10" id="KW-1015">Disulfide bond</keyword>
<comment type="cofactor">
    <cofactor evidence="13">
        <name>FAD</name>
        <dbReference type="ChEBI" id="CHEBI:57692"/>
    </cofactor>
    <text evidence="13">Binds 1 FAD per subunit.</text>
</comment>
<dbReference type="RefSeq" id="WP_191706637.1">
    <property type="nucleotide sequence ID" value="NZ_JACSQA010000005.1"/>
</dbReference>
<evidence type="ECO:0000259" key="14">
    <source>
        <dbReference type="Pfam" id="PF02852"/>
    </source>
</evidence>
<dbReference type="EMBL" id="JACSQA010000005">
    <property type="protein sequence ID" value="MBD8026125.1"/>
    <property type="molecule type" value="Genomic_DNA"/>
</dbReference>
<evidence type="ECO:0000256" key="10">
    <source>
        <dbReference type="ARBA" id="ARBA00023157"/>
    </source>
</evidence>
<evidence type="ECO:0000313" key="17">
    <source>
        <dbReference type="Proteomes" id="UP000640930"/>
    </source>
</evidence>
<keyword evidence="7 13" id="KW-0274">FAD</keyword>
<keyword evidence="8 13" id="KW-0560">Oxidoreductase</keyword>
<evidence type="ECO:0000313" key="16">
    <source>
        <dbReference type="EMBL" id="MBD8026125.1"/>
    </source>
</evidence>
<dbReference type="PIRSF" id="PIRSF000350">
    <property type="entry name" value="Mercury_reductase_MerA"/>
    <property type="match status" value="1"/>
</dbReference>
<keyword evidence="6 13" id="KW-0285">Flavoprotein</keyword>
<keyword evidence="5" id="KW-0963">Cytoplasm</keyword>
<sequence length="472" mass="51087">MAREYDLVILGGGTGGYVAAIRASQLGLKTAIVEKEKLGGTCLHKGCIPSKAFLRSAEVYRQSLNAEQFGIDIPEVKINFDGVQNRKQSIIDQLHNGIQGLMKKGKIDVYYGTGRILGPSIFSPMPGTISVEMADLENEMLLPKNIIIATGSKPRNLDGINVDGQVILSSDHALELQTLPKSMMIVGAGVIGIEWASLLADFGVEVTVLEYGDRILPTEDVDISKEMEKQLTKRGIKFYKNTEIMAESIERQNGVTLTAKVKGNEQTFAADKMLLAVGRVGNVNGIGLENTDIEYDSNFIKVNEVYQTKEEHIYAIGDVIGGMQLAHVASHEGIAAVEHIVNGTSHPLNYTNVARCIYSYPEAASIGLTEQQAKEKGFDIKVGQFPFKGIGKALVYGQSEGFVKMIADKATNDLLGVHMIGPHVTNLISEAALSMLLDATPWEIGETIHPHPSLSEVIGEVALAVDGKAIHF</sequence>
<evidence type="ECO:0000259" key="15">
    <source>
        <dbReference type="Pfam" id="PF07992"/>
    </source>
</evidence>
<dbReference type="PRINTS" id="PR00411">
    <property type="entry name" value="PNDRDTASEI"/>
</dbReference>
<evidence type="ECO:0000256" key="2">
    <source>
        <dbReference type="ARBA" id="ARBA00007532"/>
    </source>
</evidence>
<dbReference type="InterPro" id="IPR004099">
    <property type="entry name" value="Pyr_nucl-diS_OxRdtase_dimer"/>
</dbReference>
<dbReference type="InterPro" id="IPR006258">
    <property type="entry name" value="Lipoamide_DH"/>
</dbReference>
<feature type="domain" description="Pyridine nucleotide-disulphide oxidoreductase dimerisation" evidence="14">
    <location>
        <begin position="353"/>
        <end position="461"/>
    </location>
</feature>
<dbReference type="NCBIfam" id="TIGR01350">
    <property type="entry name" value="lipoamide_DH"/>
    <property type="match status" value="1"/>
</dbReference>
<dbReference type="Pfam" id="PF07992">
    <property type="entry name" value="Pyr_redox_2"/>
    <property type="match status" value="1"/>
</dbReference>
<dbReference type="PRINTS" id="PR00368">
    <property type="entry name" value="FADPNR"/>
</dbReference>
<accession>A0ABR8X9Z3</accession>
<comment type="catalytic activity">
    <reaction evidence="12 13">
        <text>N(6)-[(R)-dihydrolipoyl]-L-lysyl-[protein] + NAD(+) = N(6)-[(R)-lipoyl]-L-lysyl-[protein] + NADH + H(+)</text>
        <dbReference type="Rhea" id="RHEA:15045"/>
        <dbReference type="Rhea" id="RHEA-COMP:10474"/>
        <dbReference type="Rhea" id="RHEA-COMP:10475"/>
        <dbReference type="ChEBI" id="CHEBI:15378"/>
        <dbReference type="ChEBI" id="CHEBI:57540"/>
        <dbReference type="ChEBI" id="CHEBI:57945"/>
        <dbReference type="ChEBI" id="CHEBI:83099"/>
        <dbReference type="ChEBI" id="CHEBI:83100"/>
        <dbReference type="EC" id="1.8.1.4"/>
    </reaction>
</comment>
<dbReference type="Gene3D" id="3.50.50.60">
    <property type="entry name" value="FAD/NAD(P)-binding domain"/>
    <property type="match status" value="2"/>
</dbReference>
<keyword evidence="9 13" id="KW-0520">NAD</keyword>
<proteinExistence type="inferred from homology"/>
<keyword evidence="17" id="KW-1185">Reference proteome</keyword>
<dbReference type="SUPFAM" id="SSF55424">
    <property type="entry name" value="FAD/NAD-linked reductases, dimerisation (C-terminal) domain"/>
    <property type="match status" value="1"/>
</dbReference>
<comment type="caution">
    <text evidence="16">The sequence shown here is derived from an EMBL/GenBank/DDBJ whole genome shotgun (WGS) entry which is preliminary data.</text>
</comment>
<evidence type="ECO:0000256" key="5">
    <source>
        <dbReference type="ARBA" id="ARBA00022490"/>
    </source>
</evidence>
<dbReference type="PANTHER" id="PTHR22912:SF217">
    <property type="entry name" value="DIHYDROLIPOYL DEHYDROGENASE"/>
    <property type="match status" value="1"/>
</dbReference>
<dbReference type="GO" id="GO:0004148">
    <property type="term" value="F:dihydrolipoyl dehydrogenase (NADH) activity"/>
    <property type="evidence" value="ECO:0007669"/>
    <property type="project" value="UniProtKB-EC"/>
</dbReference>
<dbReference type="InterPro" id="IPR036188">
    <property type="entry name" value="FAD/NAD-bd_sf"/>
</dbReference>
<protein>
    <recommendedName>
        <fullName evidence="4 13">Dihydrolipoyl dehydrogenase</fullName>
        <ecNumber evidence="3 13">1.8.1.4</ecNumber>
    </recommendedName>
</protein>
<dbReference type="EC" id="1.8.1.4" evidence="3 13"/>
<comment type="similarity">
    <text evidence="2 13">Belongs to the class-I pyridine nucleotide-disulfide oxidoreductase family.</text>
</comment>
<evidence type="ECO:0000256" key="9">
    <source>
        <dbReference type="ARBA" id="ARBA00023027"/>
    </source>
</evidence>
<dbReference type="PANTHER" id="PTHR22912">
    <property type="entry name" value="DISULFIDE OXIDOREDUCTASE"/>
    <property type="match status" value="1"/>
</dbReference>
<comment type="subcellular location">
    <subcellularLocation>
        <location evidence="1">Cytoplasm</location>
    </subcellularLocation>
</comment>
<evidence type="ECO:0000256" key="12">
    <source>
        <dbReference type="ARBA" id="ARBA00049187"/>
    </source>
</evidence>
<dbReference type="SUPFAM" id="SSF51905">
    <property type="entry name" value="FAD/NAD(P)-binding domain"/>
    <property type="match status" value="1"/>
</dbReference>
<keyword evidence="11 13" id="KW-0676">Redox-active center</keyword>
<comment type="miscellaneous">
    <text evidence="13">The active site is a redox-active disulfide bond.</text>
</comment>
<evidence type="ECO:0000256" key="13">
    <source>
        <dbReference type="RuleBase" id="RU003692"/>
    </source>
</evidence>
<evidence type="ECO:0000256" key="4">
    <source>
        <dbReference type="ARBA" id="ARBA00016961"/>
    </source>
</evidence>
<dbReference type="Proteomes" id="UP000640930">
    <property type="component" value="Unassembled WGS sequence"/>
</dbReference>
<organism evidence="16 17">
    <name type="scientific">Ureibacillus galli</name>
    <dbReference type="NCBI Taxonomy" id="2762222"/>
    <lineage>
        <taxon>Bacteria</taxon>
        <taxon>Bacillati</taxon>
        <taxon>Bacillota</taxon>
        <taxon>Bacilli</taxon>
        <taxon>Bacillales</taxon>
        <taxon>Caryophanaceae</taxon>
        <taxon>Ureibacillus</taxon>
    </lineage>
</organism>
<dbReference type="Gene3D" id="3.30.390.30">
    <property type="match status" value="1"/>
</dbReference>
<dbReference type="InterPro" id="IPR001100">
    <property type="entry name" value="Pyr_nuc-diS_OxRdtase"/>
</dbReference>
<name>A0ABR8X9Z3_9BACL</name>
<dbReference type="PROSITE" id="PS00076">
    <property type="entry name" value="PYRIDINE_REDOX_1"/>
    <property type="match status" value="1"/>
</dbReference>
<dbReference type="InterPro" id="IPR016156">
    <property type="entry name" value="FAD/NAD-linked_Rdtase_dimer_sf"/>
</dbReference>
<evidence type="ECO:0000256" key="11">
    <source>
        <dbReference type="ARBA" id="ARBA00023284"/>
    </source>
</evidence>
<gene>
    <name evidence="16" type="primary">lpdA</name>
    <name evidence="16" type="ORF">H9636_05580</name>
</gene>